<proteinExistence type="predicted"/>
<dbReference type="PIRSF" id="PIRSF000149">
    <property type="entry name" value="GAP_DH"/>
    <property type="match status" value="1"/>
</dbReference>
<evidence type="ECO:0000313" key="5">
    <source>
        <dbReference type="Proteomes" id="UP000005019"/>
    </source>
</evidence>
<dbReference type="GO" id="GO:0016620">
    <property type="term" value="F:oxidoreductase activity, acting on the aldehyde or oxo group of donors, NAD or NADP as acceptor"/>
    <property type="evidence" value="ECO:0007669"/>
    <property type="project" value="InterPro"/>
</dbReference>
<dbReference type="InterPro" id="IPR020831">
    <property type="entry name" value="GlycerAld/Erythrose_P_DH"/>
</dbReference>
<dbReference type="eggNOG" id="COG0057">
    <property type="taxonomic scope" value="Bacteria"/>
</dbReference>
<accession>F5RGE2</accession>
<dbReference type="OrthoDB" id="8561829at2"/>
<keyword evidence="2" id="KW-0547">Nucleotide-binding</keyword>
<dbReference type="InterPro" id="IPR020829">
    <property type="entry name" value="GlycerAld_3-P_DH_cat"/>
</dbReference>
<evidence type="ECO:0000256" key="2">
    <source>
        <dbReference type="PIRSR" id="PIRSR000149-3"/>
    </source>
</evidence>
<gene>
    <name evidence="4" type="ORF">METUNv1_03239</name>
</gene>
<feature type="domain" description="Glyceraldehyde 3-phosphate dehydrogenase NAD(P) binding" evidence="3">
    <location>
        <begin position="3"/>
        <end position="119"/>
    </location>
</feature>
<dbReference type="Gene3D" id="3.30.360.10">
    <property type="entry name" value="Dihydrodipicolinate Reductase, domain 2"/>
    <property type="match status" value="1"/>
</dbReference>
<dbReference type="SUPFAM" id="SSF55347">
    <property type="entry name" value="Glyceraldehyde-3-phosphate dehydrogenase-like, C-terminal domain"/>
    <property type="match status" value="1"/>
</dbReference>
<dbReference type="SUPFAM" id="SSF51735">
    <property type="entry name" value="NAD(P)-binding Rossmann-fold domains"/>
    <property type="match status" value="1"/>
</dbReference>
<sequence length="287" mass="30717">MSVRVAVDGSGAMAASVLHALAGRDDLDLVVLNTPGGDAGGAGIVPRSRERDARRLPWKRHAVDIVFDCSGRDARTHLAAGARRVLSCAPAARGADTTVVYGVNHRALRPSHRAVHGACRATHGIAPVARVLHDALGISNAMLTAVYSRPHDVEGDGFALPLRTGAADHLHRVLPELDHCFDETEPMRMPGVHASLIGMVFVAERTTTVEEVNSLMQAAAFGDWADIVRYGDTPFSTALSDRDTRSCIFEAGWTQVSGRVVKVCAGYRGDRGYAYRMVDTAAVWKAS</sequence>
<dbReference type="InterPro" id="IPR020828">
    <property type="entry name" value="GlycerAld_3-P_DH_NAD(P)-bd"/>
</dbReference>
<evidence type="ECO:0000259" key="3">
    <source>
        <dbReference type="SMART" id="SM00846"/>
    </source>
</evidence>
<dbReference type="SMART" id="SM00846">
    <property type="entry name" value="Gp_dh_N"/>
    <property type="match status" value="1"/>
</dbReference>
<keyword evidence="1" id="KW-0560">Oxidoreductase</keyword>
<organism evidence="4 5">
    <name type="scientific">Methyloversatilis universalis (strain ATCC BAA-1314 / DSM 25237 / JCM 13912 / CCUG 52030 / FAM5)</name>
    <dbReference type="NCBI Taxonomy" id="1000565"/>
    <lineage>
        <taxon>Bacteria</taxon>
        <taxon>Pseudomonadati</taxon>
        <taxon>Pseudomonadota</taxon>
        <taxon>Betaproteobacteria</taxon>
        <taxon>Nitrosomonadales</taxon>
        <taxon>Sterolibacteriaceae</taxon>
        <taxon>Methyloversatilis</taxon>
    </lineage>
</organism>
<evidence type="ECO:0000313" key="4">
    <source>
        <dbReference type="EMBL" id="EGK70334.1"/>
    </source>
</evidence>
<comment type="caution">
    <text evidence="4">The sequence shown here is derived from an EMBL/GenBank/DDBJ whole genome shotgun (WGS) entry which is preliminary data.</text>
</comment>
<dbReference type="InterPro" id="IPR036291">
    <property type="entry name" value="NAD(P)-bd_dom_sf"/>
</dbReference>
<dbReference type="RefSeq" id="WP_008063506.1">
    <property type="nucleotide sequence ID" value="NZ_AFHG01000057.1"/>
</dbReference>
<keyword evidence="2" id="KW-0520">NAD</keyword>
<dbReference type="EMBL" id="AFHG01000057">
    <property type="protein sequence ID" value="EGK70334.1"/>
    <property type="molecule type" value="Genomic_DNA"/>
</dbReference>
<reference evidence="4 5" key="1">
    <citation type="journal article" date="2011" name="J. Bacteriol.">
        <title>Genome sequence of Methyloversatilis universalis FAM5T, a methylotrophic representative of the order Rhodocyclales.</title>
        <authorList>
            <person name="Kittichotirat W."/>
            <person name="Good N.M."/>
            <person name="Hall R."/>
            <person name="Bringel F."/>
            <person name="Lajus A."/>
            <person name="Medigue C."/>
            <person name="Smalley N.E."/>
            <person name="Beck D."/>
            <person name="Bumgarner R."/>
            <person name="Vuilleumier S."/>
            <person name="Kalyuzhnaya M.G."/>
        </authorList>
    </citation>
    <scope>NUCLEOTIDE SEQUENCE [LARGE SCALE GENOMIC DNA]</scope>
    <source>
        <strain evidence="5">ATCC BAA-1314 / JCM 13912 / FAM5</strain>
    </source>
</reference>
<evidence type="ECO:0000256" key="1">
    <source>
        <dbReference type="ARBA" id="ARBA00023002"/>
    </source>
</evidence>
<dbReference type="Proteomes" id="UP000005019">
    <property type="component" value="Unassembled WGS sequence"/>
</dbReference>
<keyword evidence="5" id="KW-1185">Reference proteome</keyword>
<name>F5RGE2_METUF</name>
<feature type="binding site" evidence="2">
    <location>
        <position position="51"/>
    </location>
    <ligand>
        <name>NAD(+)</name>
        <dbReference type="ChEBI" id="CHEBI:57540"/>
    </ligand>
</feature>
<protein>
    <submittedName>
        <fullName evidence="4">Glyceraldehyde-3-phosphate dehydrogenase, cbbG</fullName>
    </submittedName>
</protein>
<dbReference type="STRING" id="1000565.METUNv1_03239"/>
<dbReference type="GO" id="GO:0051287">
    <property type="term" value="F:NAD binding"/>
    <property type="evidence" value="ECO:0007669"/>
    <property type="project" value="InterPro"/>
</dbReference>
<dbReference type="AlphaFoldDB" id="F5RGE2"/>
<dbReference type="PANTHER" id="PTHR43148">
    <property type="entry name" value="GLYCERALDEHYDE-3-PHOSPHATE DEHYDROGENASE 2"/>
    <property type="match status" value="1"/>
</dbReference>
<dbReference type="Pfam" id="PF02800">
    <property type="entry name" value="Gp_dh_C"/>
    <property type="match status" value="1"/>
</dbReference>
<dbReference type="Gene3D" id="3.40.50.720">
    <property type="entry name" value="NAD(P)-binding Rossmann-like Domain"/>
    <property type="match status" value="1"/>
</dbReference>